<gene>
    <name evidence="1" type="ORF">JTJ23_10070</name>
</gene>
<protein>
    <submittedName>
        <fullName evidence="1">Uncharacterized protein</fullName>
    </submittedName>
</protein>
<sequence length="63" mass="7157">MKEEEKSIFPQKCQKIRGKTTDCMMNSEGLKQGLKAFLTEFATCSKTGLPENMIDIIFLEVLL</sequence>
<evidence type="ECO:0000313" key="2">
    <source>
        <dbReference type="Proteomes" id="UP000737612"/>
    </source>
</evidence>
<proteinExistence type="predicted"/>
<dbReference type="Proteomes" id="UP000737612">
    <property type="component" value="Unassembled WGS sequence"/>
</dbReference>
<reference evidence="1" key="1">
    <citation type="submission" date="2021-02" db="EMBL/GenBank/DDBJ databases">
        <title>Metagenome-assembled genomes from human diarrheal sample B26.</title>
        <authorList>
            <person name="Ateba T.P."/>
            <person name="Alayande K.A."/>
            <person name="Mwanza M."/>
        </authorList>
    </citation>
    <scope>NUCLEOTIDE SEQUENCE</scope>
    <source>
        <strain evidence="1">06WH</strain>
    </source>
</reference>
<accession>A0A938ZCK9</accession>
<organism evidence="1 2">
    <name type="scientific">Fusicatenibacter saccharivorans</name>
    <dbReference type="NCBI Taxonomy" id="1150298"/>
    <lineage>
        <taxon>Bacteria</taxon>
        <taxon>Bacillati</taxon>
        <taxon>Bacillota</taxon>
        <taxon>Clostridia</taxon>
        <taxon>Lachnospirales</taxon>
        <taxon>Lachnospiraceae</taxon>
        <taxon>Fusicatenibacter</taxon>
    </lineage>
</organism>
<comment type="caution">
    <text evidence="1">The sequence shown here is derived from an EMBL/GenBank/DDBJ whole genome shotgun (WGS) entry which is preliminary data.</text>
</comment>
<dbReference type="AlphaFoldDB" id="A0A938ZCK9"/>
<dbReference type="EMBL" id="JAFHBD010000042">
    <property type="protein sequence ID" value="MBN2953919.1"/>
    <property type="molecule type" value="Genomic_DNA"/>
</dbReference>
<name>A0A938ZCK9_9FIRM</name>
<evidence type="ECO:0000313" key="1">
    <source>
        <dbReference type="EMBL" id="MBN2953919.1"/>
    </source>
</evidence>